<organism evidence="7 8">
    <name type="scientific">Russula ochroleuca</name>
    <dbReference type="NCBI Taxonomy" id="152965"/>
    <lineage>
        <taxon>Eukaryota</taxon>
        <taxon>Fungi</taxon>
        <taxon>Dikarya</taxon>
        <taxon>Basidiomycota</taxon>
        <taxon>Agaricomycotina</taxon>
        <taxon>Agaricomycetes</taxon>
        <taxon>Russulales</taxon>
        <taxon>Russulaceae</taxon>
        <taxon>Russula</taxon>
    </lineage>
</organism>
<proteinExistence type="predicted"/>
<feature type="transmembrane region" description="Helical" evidence="6">
    <location>
        <begin position="92"/>
        <end position="110"/>
    </location>
</feature>
<feature type="transmembrane region" description="Helical" evidence="6">
    <location>
        <begin position="304"/>
        <end position="324"/>
    </location>
</feature>
<evidence type="ECO:0000256" key="1">
    <source>
        <dbReference type="ARBA" id="ARBA00004141"/>
    </source>
</evidence>
<name>A0A9P5N0D3_9AGAM</name>
<evidence type="ECO:0000256" key="3">
    <source>
        <dbReference type="ARBA" id="ARBA00022989"/>
    </source>
</evidence>
<comment type="caution">
    <text evidence="7">The sequence shown here is derived from an EMBL/GenBank/DDBJ whole genome shotgun (WGS) entry which is preliminary data.</text>
</comment>
<reference evidence="7" key="2">
    <citation type="journal article" date="2020" name="Nat. Commun.">
        <title>Large-scale genome sequencing of mycorrhizal fungi provides insights into the early evolution of symbiotic traits.</title>
        <authorList>
            <person name="Miyauchi S."/>
            <person name="Kiss E."/>
            <person name="Kuo A."/>
            <person name="Drula E."/>
            <person name="Kohler A."/>
            <person name="Sanchez-Garcia M."/>
            <person name="Morin E."/>
            <person name="Andreopoulos B."/>
            <person name="Barry K.W."/>
            <person name="Bonito G."/>
            <person name="Buee M."/>
            <person name="Carver A."/>
            <person name="Chen C."/>
            <person name="Cichocki N."/>
            <person name="Clum A."/>
            <person name="Culley D."/>
            <person name="Crous P.W."/>
            <person name="Fauchery L."/>
            <person name="Girlanda M."/>
            <person name="Hayes R.D."/>
            <person name="Keri Z."/>
            <person name="LaButti K."/>
            <person name="Lipzen A."/>
            <person name="Lombard V."/>
            <person name="Magnuson J."/>
            <person name="Maillard F."/>
            <person name="Murat C."/>
            <person name="Nolan M."/>
            <person name="Ohm R.A."/>
            <person name="Pangilinan J."/>
            <person name="Pereira M.F."/>
            <person name="Perotto S."/>
            <person name="Peter M."/>
            <person name="Pfister S."/>
            <person name="Riley R."/>
            <person name="Sitrit Y."/>
            <person name="Stielow J.B."/>
            <person name="Szollosi G."/>
            <person name="Zifcakova L."/>
            <person name="Stursova M."/>
            <person name="Spatafora J.W."/>
            <person name="Tedersoo L."/>
            <person name="Vaario L.M."/>
            <person name="Yamada A."/>
            <person name="Yan M."/>
            <person name="Wang P."/>
            <person name="Xu J."/>
            <person name="Bruns T."/>
            <person name="Baldrian P."/>
            <person name="Vilgalys R."/>
            <person name="Dunand C."/>
            <person name="Henrissat B."/>
            <person name="Grigoriev I.V."/>
            <person name="Hibbett D."/>
            <person name="Nagy L.G."/>
            <person name="Martin F.M."/>
        </authorList>
    </citation>
    <scope>NUCLEOTIDE SEQUENCE</scope>
    <source>
        <strain evidence="7">Prilba</strain>
    </source>
</reference>
<feature type="region of interest" description="Disordered" evidence="5">
    <location>
        <begin position="357"/>
        <end position="397"/>
    </location>
</feature>
<reference evidence="7" key="1">
    <citation type="submission" date="2019-10" db="EMBL/GenBank/DDBJ databases">
        <authorList>
            <consortium name="DOE Joint Genome Institute"/>
            <person name="Kuo A."/>
            <person name="Miyauchi S."/>
            <person name="Kiss E."/>
            <person name="Drula E."/>
            <person name="Kohler A."/>
            <person name="Sanchez-Garcia M."/>
            <person name="Andreopoulos B."/>
            <person name="Barry K.W."/>
            <person name="Bonito G."/>
            <person name="Buee M."/>
            <person name="Carver A."/>
            <person name="Chen C."/>
            <person name="Cichocki N."/>
            <person name="Clum A."/>
            <person name="Culley D."/>
            <person name="Crous P.W."/>
            <person name="Fauchery L."/>
            <person name="Girlanda M."/>
            <person name="Hayes R."/>
            <person name="Keri Z."/>
            <person name="LaButti K."/>
            <person name="Lipzen A."/>
            <person name="Lombard V."/>
            <person name="Magnuson J."/>
            <person name="Maillard F."/>
            <person name="Morin E."/>
            <person name="Murat C."/>
            <person name="Nolan M."/>
            <person name="Ohm R."/>
            <person name="Pangilinan J."/>
            <person name="Pereira M."/>
            <person name="Perotto S."/>
            <person name="Peter M."/>
            <person name="Riley R."/>
            <person name="Sitrit Y."/>
            <person name="Stielow B."/>
            <person name="Szollosi G."/>
            <person name="Zifcakova L."/>
            <person name="Stursova M."/>
            <person name="Spatafora J.W."/>
            <person name="Tedersoo L."/>
            <person name="Vaario L.-M."/>
            <person name="Yamada A."/>
            <person name="Yan M."/>
            <person name="Wang P."/>
            <person name="Xu J."/>
            <person name="Bruns T."/>
            <person name="Baldrian P."/>
            <person name="Vilgalys R."/>
            <person name="Henrissat B."/>
            <person name="Grigoriev I.V."/>
            <person name="Hibbett D."/>
            <person name="Nagy L.G."/>
            <person name="Martin F.M."/>
        </authorList>
    </citation>
    <scope>NUCLEOTIDE SEQUENCE</scope>
    <source>
        <strain evidence="7">Prilba</strain>
    </source>
</reference>
<evidence type="ECO:0008006" key="9">
    <source>
        <dbReference type="Google" id="ProtNLM"/>
    </source>
</evidence>
<keyword evidence="8" id="KW-1185">Reference proteome</keyword>
<dbReference type="GO" id="GO:0007189">
    <property type="term" value="P:adenylate cyclase-activating G protein-coupled receptor signaling pathway"/>
    <property type="evidence" value="ECO:0007669"/>
    <property type="project" value="TreeGrafter"/>
</dbReference>
<comment type="subcellular location">
    <subcellularLocation>
        <location evidence="1">Membrane</location>
        <topology evidence="1">Multi-pass membrane protein</topology>
    </subcellularLocation>
</comment>
<feature type="transmembrane region" description="Helical" evidence="6">
    <location>
        <begin position="216"/>
        <end position="236"/>
    </location>
</feature>
<keyword evidence="2 6" id="KW-0812">Transmembrane</keyword>
<keyword evidence="4 6" id="KW-0472">Membrane</keyword>
<dbReference type="Gene3D" id="1.20.1070.10">
    <property type="entry name" value="Rhodopsin 7-helix transmembrane proteins"/>
    <property type="match status" value="1"/>
</dbReference>
<evidence type="ECO:0000256" key="4">
    <source>
        <dbReference type="ARBA" id="ARBA00023136"/>
    </source>
</evidence>
<dbReference type="PANTHER" id="PTHR23112:SF37">
    <property type="entry name" value="G PROTEIN-COUPLED RECEPTOR GPR1"/>
    <property type="match status" value="1"/>
</dbReference>
<dbReference type="AlphaFoldDB" id="A0A9P5N0D3"/>
<evidence type="ECO:0000256" key="2">
    <source>
        <dbReference type="ARBA" id="ARBA00022692"/>
    </source>
</evidence>
<dbReference type="GO" id="GO:0005886">
    <property type="term" value="C:plasma membrane"/>
    <property type="evidence" value="ECO:0007669"/>
    <property type="project" value="TreeGrafter"/>
</dbReference>
<feature type="compositionally biased region" description="Polar residues" evidence="5">
    <location>
        <begin position="388"/>
        <end position="397"/>
    </location>
</feature>
<dbReference type="OrthoDB" id="100006at2759"/>
<dbReference type="PANTHER" id="PTHR23112">
    <property type="entry name" value="G PROTEIN-COUPLED RECEPTOR 157-RELATED"/>
    <property type="match status" value="1"/>
</dbReference>
<feature type="transmembrane region" description="Helical" evidence="6">
    <location>
        <begin position="166"/>
        <end position="184"/>
    </location>
</feature>
<gene>
    <name evidence="7" type="ORF">DFH94DRAFT_730553</name>
</gene>
<evidence type="ECO:0000313" key="7">
    <source>
        <dbReference type="EMBL" id="KAF8482913.1"/>
    </source>
</evidence>
<feature type="transmembrane region" description="Helical" evidence="6">
    <location>
        <begin position="138"/>
        <end position="159"/>
    </location>
</feature>
<feature type="transmembrane region" description="Helical" evidence="6">
    <location>
        <begin position="51"/>
        <end position="71"/>
    </location>
</feature>
<evidence type="ECO:0000256" key="5">
    <source>
        <dbReference type="SAM" id="MobiDB-lite"/>
    </source>
</evidence>
<dbReference type="GO" id="GO:0004930">
    <property type="term" value="F:G protein-coupled receptor activity"/>
    <property type="evidence" value="ECO:0007669"/>
    <property type="project" value="TreeGrafter"/>
</dbReference>
<protein>
    <recommendedName>
        <fullName evidence="9">Glucose receptor Git3 N-terminal domain-containing protein</fullName>
    </recommendedName>
</protein>
<evidence type="ECO:0000256" key="6">
    <source>
        <dbReference type="SAM" id="Phobius"/>
    </source>
</evidence>
<evidence type="ECO:0000313" key="8">
    <source>
        <dbReference type="Proteomes" id="UP000759537"/>
    </source>
</evidence>
<dbReference type="Proteomes" id="UP000759537">
    <property type="component" value="Unassembled WGS sequence"/>
</dbReference>
<sequence>MATANTTGGVYGTVCTADQYEQSLGSADSSSPWISCLTHGQSIGLALTAEASIISCVCVIGIFIWICWNIRWYRRKFGPNGDWRLFEWPADIYMFALFVFDFVQGMGGVLDVRWAHNGIVTTGHYCTAQGIVQQIGELGVALITLLLACHTFVAALWRVGLQARGVAVGLIFLACVFIALWVGIGARSHHNYETPTPYWCWISPQYKGERLGGEYIWLWIALFASALLYVPLYFWTEGRFSVDEDRWYNFQKSNPDRRVEYSQRRAALGMLLYPLAYCFVVLPLSVTRWRSFNNHHHVSSAGTFFGVTMFNLSGAINVVLFLVVRPQLLLFPRPEVLAEPEIELELELAPPGGSAICSDPVKLHHSPEPTSAALGDEDSRISPALPRASSSRLSDDI</sequence>
<dbReference type="EMBL" id="WHVB01000005">
    <property type="protein sequence ID" value="KAF8482913.1"/>
    <property type="molecule type" value="Genomic_DNA"/>
</dbReference>
<keyword evidence="3 6" id="KW-1133">Transmembrane helix</keyword>
<accession>A0A9P5N0D3</accession>
<feature type="transmembrane region" description="Helical" evidence="6">
    <location>
        <begin position="266"/>
        <end position="284"/>
    </location>
</feature>